<dbReference type="Proteomes" id="UP000185678">
    <property type="component" value="Unassembled WGS sequence"/>
</dbReference>
<accession>A0A1N7MLK5</accession>
<dbReference type="InterPro" id="IPR036866">
    <property type="entry name" value="RibonucZ/Hydroxyglut_hydro"/>
</dbReference>
<evidence type="ECO:0000256" key="4">
    <source>
        <dbReference type="ARBA" id="ARBA00022448"/>
    </source>
</evidence>
<evidence type="ECO:0000313" key="8">
    <source>
        <dbReference type="EMBL" id="SIS87044.1"/>
    </source>
</evidence>
<reference evidence="8 9" key="1">
    <citation type="submission" date="2017-01" db="EMBL/GenBank/DDBJ databases">
        <authorList>
            <person name="Mah S.A."/>
            <person name="Swanson W.J."/>
            <person name="Moy G.W."/>
            <person name="Vacquier V.D."/>
        </authorList>
    </citation>
    <scope>NUCLEOTIDE SEQUENCE [LARGE SCALE GENOMIC DNA]</scope>
    <source>
        <strain evidence="8 9">DSM 11589</strain>
    </source>
</reference>
<comment type="similarity">
    <text evidence="2 6">Belongs to the PqqB family.</text>
</comment>
<evidence type="ECO:0000256" key="2">
    <source>
        <dbReference type="ARBA" id="ARBA00008481"/>
    </source>
</evidence>
<dbReference type="NCBIfam" id="TIGR02108">
    <property type="entry name" value="PQQ_syn_pqqB"/>
    <property type="match status" value="1"/>
</dbReference>
<evidence type="ECO:0000256" key="3">
    <source>
        <dbReference type="ARBA" id="ARBA00015084"/>
    </source>
</evidence>
<keyword evidence="5 6" id="KW-0884">PQQ biosynthesis</keyword>
<keyword evidence="4 6" id="KW-0813">Transport</keyword>
<dbReference type="CDD" id="cd16274">
    <property type="entry name" value="PQQB-like_MBL-fold"/>
    <property type="match status" value="1"/>
</dbReference>
<comment type="function">
    <text evidence="6">May be involved in the transport of PQQ or its precursor to the periplasm.</text>
</comment>
<proteinExistence type="inferred from homology"/>
<protein>
    <recommendedName>
        <fullName evidence="3 6">Coenzyme PQQ synthesis protein B</fullName>
    </recommendedName>
    <alternativeName>
        <fullName evidence="6">Pyrroloquinoline quinone biosynthesis protein B</fullName>
    </alternativeName>
</protein>
<comment type="pathway">
    <text evidence="1 6">Cofactor biosynthesis; pyrroloquinoline quinone biosynthesis.</text>
</comment>
<dbReference type="SUPFAM" id="SSF56281">
    <property type="entry name" value="Metallo-hydrolase/oxidoreductase"/>
    <property type="match status" value="1"/>
</dbReference>
<gene>
    <name evidence="6" type="primary">pqqB</name>
    <name evidence="8" type="ORF">SAMN05421779_104212</name>
</gene>
<organism evidence="8 9">
    <name type="scientific">Insolitispirillum peregrinum</name>
    <dbReference type="NCBI Taxonomy" id="80876"/>
    <lineage>
        <taxon>Bacteria</taxon>
        <taxon>Pseudomonadati</taxon>
        <taxon>Pseudomonadota</taxon>
        <taxon>Alphaproteobacteria</taxon>
        <taxon>Rhodospirillales</taxon>
        <taxon>Novispirillaceae</taxon>
        <taxon>Insolitispirillum</taxon>
    </lineage>
</organism>
<dbReference type="RefSeq" id="WP_076400653.1">
    <property type="nucleotide sequence ID" value="NZ_FTOA01000004.1"/>
</dbReference>
<dbReference type="AlphaFoldDB" id="A0A1N7MLK5"/>
<dbReference type="EMBL" id="FTOA01000004">
    <property type="protein sequence ID" value="SIS87044.1"/>
    <property type="molecule type" value="Genomic_DNA"/>
</dbReference>
<dbReference type="UniPathway" id="UPA00539"/>
<dbReference type="HAMAP" id="MF_00653">
    <property type="entry name" value="PQQ_syn_PqqB"/>
    <property type="match status" value="1"/>
</dbReference>
<evidence type="ECO:0000256" key="6">
    <source>
        <dbReference type="HAMAP-Rule" id="MF_00653"/>
    </source>
</evidence>
<dbReference type="GO" id="GO:0018189">
    <property type="term" value="P:pyrroloquinoline quinone biosynthetic process"/>
    <property type="evidence" value="ECO:0007669"/>
    <property type="project" value="UniProtKB-UniRule"/>
</dbReference>
<dbReference type="InterPro" id="IPR011842">
    <property type="entry name" value="PQQ_synth_PqqB"/>
</dbReference>
<feature type="domain" description="Metallo-beta-lactamase" evidence="7">
    <location>
        <begin position="48"/>
        <end position="274"/>
    </location>
</feature>
<dbReference type="PANTHER" id="PTHR42663">
    <property type="entry name" value="HYDROLASE C777.06C-RELATED-RELATED"/>
    <property type="match status" value="1"/>
</dbReference>
<evidence type="ECO:0000259" key="7">
    <source>
        <dbReference type="Pfam" id="PF12706"/>
    </source>
</evidence>
<dbReference type="InterPro" id="IPR001279">
    <property type="entry name" value="Metallo-B-lactamas"/>
</dbReference>
<keyword evidence="9" id="KW-1185">Reference proteome</keyword>
<evidence type="ECO:0000256" key="1">
    <source>
        <dbReference type="ARBA" id="ARBA00004886"/>
    </source>
</evidence>
<evidence type="ECO:0000256" key="5">
    <source>
        <dbReference type="ARBA" id="ARBA00022905"/>
    </source>
</evidence>
<dbReference type="STRING" id="80876.SAMN05421779_104212"/>
<dbReference type="Gene3D" id="3.60.15.10">
    <property type="entry name" value="Ribonuclease Z/Hydroxyacylglutathione hydrolase-like"/>
    <property type="match status" value="1"/>
</dbReference>
<dbReference type="OrthoDB" id="9778305at2"/>
<name>A0A1N7MLK5_9PROT</name>
<sequence length="307" mass="32669">MVHVIVLGAAAGGGFPQWNCACDQCQSAFHSARSFTQSSLAVSADGEHWFLLNASPDLRQQILNTPALHPQPQAGKRHSPVVGAVLTNADVDHVTGLLTLRESHPLAIYASQRVLGVLHANSIFNVLNPQYVQRCPLALDQPVTLCLPDGRPAGLTVEAFCVPGKIALWLEDPTAANYGSVPEDTIALKVSDADGNSFFYIPGCASLPPELADRLRGAELVFFDGTTYTDDEMIAHGLGSKTAARMGHMAMSGPEGSLAAFADLQVARKIYIHINNSNPVWTPGSAARCAVESAGWQVAHDGLEVRV</sequence>
<dbReference type="Pfam" id="PF12706">
    <property type="entry name" value="Lactamase_B_2"/>
    <property type="match status" value="1"/>
</dbReference>
<dbReference type="PANTHER" id="PTHR42663:SF7">
    <property type="entry name" value="COENZYME PQQ SYNTHESIS PROTEIN B"/>
    <property type="match status" value="1"/>
</dbReference>
<evidence type="ECO:0000313" key="9">
    <source>
        <dbReference type="Proteomes" id="UP000185678"/>
    </source>
</evidence>